<evidence type="ECO:0000313" key="3">
    <source>
        <dbReference type="Proteomes" id="UP001155057"/>
    </source>
</evidence>
<evidence type="ECO:0000256" key="1">
    <source>
        <dbReference type="SAM" id="Phobius"/>
    </source>
</evidence>
<reference evidence="2" key="1">
    <citation type="submission" date="2022-08" db="EMBL/GenBank/DDBJ databases">
        <title>Genomic Encyclopedia of Type Strains, Phase V (KMG-V): Genome sequencing to study the core and pangenomes of soil and plant-associated prokaryotes.</title>
        <authorList>
            <person name="Whitman W."/>
        </authorList>
    </citation>
    <scope>NUCLEOTIDE SEQUENCE</scope>
    <source>
        <strain evidence="2">SP3049</strain>
    </source>
</reference>
<dbReference type="RefSeq" id="WP_259123821.1">
    <property type="nucleotide sequence ID" value="NZ_JANUAE010000004.1"/>
</dbReference>
<keyword evidence="1" id="KW-0812">Transmembrane</keyword>
<evidence type="ECO:0000313" key="2">
    <source>
        <dbReference type="EMBL" id="MCS3709878.1"/>
    </source>
</evidence>
<keyword evidence="1" id="KW-1133">Transmembrane helix</keyword>
<feature type="transmembrane region" description="Helical" evidence="1">
    <location>
        <begin position="52"/>
        <end position="73"/>
    </location>
</feature>
<sequence length="257" mass="29176">MSRELVSSAFRLSGTVAPWVFSGALAMLAVLLKPAYTRLVESKYWVGSKRPFVIVIGLTLVIALTCLALLGVYRSQTHANRTQLRHLRQEMQRNSEADLQSVRAQIAEIQRETAQSPYGRASFALVTVLFAVAGAIALGIGIRHLRGFYHWRLLPWWTRRRRRTRLAVLKSDYSEARDDTFAHRRTLARLRSKLDVHPSPSSLRDRISQLRTERQDTLQTLQLIEQSFANEVYEIAGHHSPVSRDSDDAATSSNGRR</sequence>
<accession>A0A9X2QCJ6</accession>
<dbReference type="Proteomes" id="UP001155057">
    <property type="component" value="Unassembled WGS sequence"/>
</dbReference>
<feature type="transmembrane region" description="Helical" evidence="1">
    <location>
        <begin position="121"/>
        <end position="142"/>
    </location>
</feature>
<gene>
    <name evidence="2" type="ORF">GGP61_001482</name>
</gene>
<comment type="caution">
    <text evidence="2">The sequence shown here is derived from an EMBL/GenBank/DDBJ whole genome shotgun (WGS) entry which is preliminary data.</text>
</comment>
<name>A0A9X2QCJ6_9BACT</name>
<feature type="transmembrane region" description="Helical" evidence="1">
    <location>
        <begin position="12"/>
        <end position="32"/>
    </location>
</feature>
<proteinExistence type="predicted"/>
<protein>
    <submittedName>
        <fullName evidence="2">Uncharacterized protein</fullName>
    </submittedName>
</protein>
<dbReference type="AlphaFoldDB" id="A0A9X2QCJ6"/>
<keyword evidence="1" id="KW-0472">Membrane</keyword>
<dbReference type="EMBL" id="JANUAE010000004">
    <property type="protein sequence ID" value="MCS3709878.1"/>
    <property type="molecule type" value="Genomic_DNA"/>
</dbReference>
<organism evidence="2 3">
    <name type="scientific">Salinibacter ruber</name>
    <dbReference type="NCBI Taxonomy" id="146919"/>
    <lineage>
        <taxon>Bacteria</taxon>
        <taxon>Pseudomonadati</taxon>
        <taxon>Rhodothermota</taxon>
        <taxon>Rhodothermia</taxon>
        <taxon>Rhodothermales</taxon>
        <taxon>Salinibacteraceae</taxon>
        <taxon>Salinibacter</taxon>
    </lineage>
</organism>